<protein>
    <submittedName>
        <fullName evidence="1">Uncharacterized protein</fullName>
    </submittedName>
</protein>
<accession>A0A0F9ULK7</accession>
<name>A0A0F9ULK7_9ZZZZ</name>
<reference evidence="1" key="1">
    <citation type="journal article" date="2015" name="Nature">
        <title>Complex archaea that bridge the gap between prokaryotes and eukaryotes.</title>
        <authorList>
            <person name="Spang A."/>
            <person name="Saw J.H."/>
            <person name="Jorgensen S.L."/>
            <person name="Zaremba-Niedzwiedzka K."/>
            <person name="Martijn J."/>
            <person name="Lind A.E."/>
            <person name="van Eijk R."/>
            <person name="Schleper C."/>
            <person name="Guy L."/>
            <person name="Ettema T.J."/>
        </authorList>
    </citation>
    <scope>NUCLEOTIDE SEQUENCE</scope>
</reference>
<organism evidence="1">
    <name type="scientific">marine sediment metagenome</name>
    <dbReference type="NCBI Taxonomy" id="412755"/>
    <lineage>
        <taxon>unclassified sequences</taxon>
        <taxon>metagenomes</taxon>
        <taxon>ecological metagenomes</taxon>
    </lineage>
</organism>
<proteinExistence type="predicted"/>
<dbReference type="EMBL" id="LAZR01000129">
    <property type="protein sequence ID" value="KKN88322.1"/>
    <property type="molecule type" value="Genomic_DNA"/>
</dbReference>
<dbReference type="AlphaFoldDB" id="A0A0F9ULK7"/>
<gene>
    <name evidence="1" type="ORF">LCGC14_0248840</name>
</gene>
<sequence length="89" mass="10504">MEILILFMPYFIEWLMKCQEDRNRDDIEAGLNNPGIREWFAIRAVIKRRKNLKGRDLRMTVRDSFAALKELEPEDVQELMAAVPLLPQS</sequence>
<comment type="caution">
    <text evidence="1">The sequence shown here is derived from an EMBL/GenBank/DDBJ whole genome shotgun (WGS) entry which is preliminary data.</text>
</comment>
<evidence type="ECO:0000313" key="1">
    <source>
        <dbReference type="EMBL" id="KKN88322.1"/>
    </source>
</evidence>